<name>A0A090L0G2_STRRB</name>
<sequence length="261" mass="30119">MVLKTLHRIAIVITSTLLPGMVIERCIATSYYKIYERSFNGCFSQLFCIIQTFISASIIIIGTIFFPNTIEKSNYISICQYEFLSYDFTIYITYIILSSAVISIISFIILLYINKHLYNKAITNFSNGYLTRKFQLSENIKICRLMCQFIMIYFFGIVICSIFLITASRISINSMTYKNYVTIIHCFGQGVDISLASISSCLCLYAMSKFKKSQFKIGFKDHKKNSKVSPLTIKGISGNNLILDIEVEKKLYFKELNKQWY</sequence>
<feature type="transmembrane region" description="Helical" evidence="2">
    <location>
        <begin position="91"/>
        <end position="113"/>
    </location>
</feature>
<dbReference type="PANTHER" id="PTHR47518">
    <property type="entry name" value="SERPENTINE RECEPTOR CLASS EPSILON-13-RELATED"/>
    <property type="match status" value="1"/>
</dbReference>
<accession>A0A090L0G2</accession>
<dbReference type="WormBase" id="SRAE_1000149800">
    <property type="protein sequence ID" value="SRP02313"/>
    <property type="gene ID" value="WBGene00258105"/>
</dbReference>
<keyword evidence="2" id="KW-0812">Transmembrane</keyword>
<dbReference type="Pfam" id="PF03125">
    <property type="entry name" value="Sre"/>
    <property type="match status" value="1"/>
</dbReference>
<gene>
    <name evidence="3 5 6" type="ORF">SRAE_1000149800</name>
</gene>
<dbReference type="GO" id="GO:0007606">
    <property type="term" value="P:sensory perception of chemical stimulus"/>
    <property type="evidence" value="ECO:0007669"/>
    <property type="project" value="InterPro"/>
</dbReference>
<keyword evidence="2" id="KW-1133">Transmembrane helix</keyword>
<evidence type="ECO:0000256" key="1">
    <source>
        <dbReference type="ARBA" id="ARBA00006803"/>
    </source>
</evidence>
<feature type="transmembrane region" description="Helical" evidence="2">
    <location>
        <begin position="142"/>
        <end position="167"/>
    </location>
</feature>
<dbReference type="Proteomes" id="UP000035682">
    <property type="component" value="Unplaced"/>
</dbReference>
<evidence type="ECO:0000256" key="2">
    <source>
        <dbReference type="SAM" id="Phobius"/>
    </source>
</evidence>
<dbReference type="RefSeq" id="XP_024502437.1">
    <property type="nucleotide sequence ID" value="XM_024648460.1"/>
</dbReference>
<dbReference type="EMBL" id="LN609528">
    <property type="protein sequence ID" value="CEF63235.1"/>
    <property type="molecule type" value="Genomic_DNA"/>
</dbReference>
<reference evidence="5" key="2">
    <citation type="submission" date="2020-12" db="UniProtKB">
        <authorList>
            <consortium name="WormBaseParasite"/>
        </authorList>
    </citation>
    <scope>IDENTIFICATION</scope>
</reference>
<keyword evidence="4" id="KW-1185">Reference proteome</keyword>
<dbReference type="CTD" id="36375600"/>
<evidence type="ECO:0000313" key="3">
    <source>
        <dbReference type="EMBL" id="CEF63235.1"/>
    </source>
</evidence>
<reference evidence="3 4" key="1">
    <citation type="submission" date="2014-09" db="EMBL/GenBank/DDBJ databases">
        <authorList>
            <person name="Martin A.A."/>
        </authorList>
    </citation>
    <scope>NUCLEOTIDE SEQUENCE</scope>
    <source>
        <strain evidence="4">ED321</strain>
        <strain evidence="3">ED321 Heterogonic</strain>
    </source>
</reference>
<protein>
    <submittedName>
        <fullName evidence="3 5">7TM GPCR, serpentine receptor class e (Sre) family-containing protein</fullName>
    </submittedName>
</protein>
<comment type="similarity">
    <text evidence="1">Belongs to the nematode receptor-like protein sre family.</text>
</comment>
<evidence type="ECO:0000313" key="4">
    <source>
        <dbReference type="Proteomes" id="UP000035682"/>
    </source>
</evidence>
<dbReference type="AlphaFoldDB" id="A0A090L0G2"/>
<keyword evidence="3" id="KW-0675">Receptor</keyword>
<evidence type="ECO:0000313" key="5">
    <source>
        <dbReference type="WBParaSite" id="SRAE_1000149800.1"/>
    </source>
</evidence>
<evidence type="ECO:0000313" key="6">
    <source>
        <dbReference type="WormBase" id="SRAE_1000149800"/>
    </source>
</evidence>
<feature type="transmembrane region" description="Helical" evidence="2">
    <location>
        <begin position="187"/>
        <end position="207"/>
    </location>
</feature>
<dbReference type="GeneID" id="36375600"/>
<dbReference type="InterPro" id="IPR004151">
    <property type="entry name" value="7TM_GPCR_serpentine_rcpt_Sre"/>
</dbReference>
<proteinExistence type="inferred from homology"/>
<dbReference type="PANTHER" id="PTHR47518:SF9">
    <property type="entry name" value="SERPENTINE RECEPTOR, CLASS T"/>
    <property type="match status" value="1"/>
</dbReference>
<dbReference type="WBParaSite" id="SRAE_1000149800.1">
    <property type="protein sequence ID" value="SRAE_1000149800.1"/>
    <property type="gene ID" value="WBGene00258105"/>
</dbReference>
<dbReference type="InterPro" id="IPR052854">
    <property type="entry name" value="Serpentine_rcpt_epsilon"/>
</dbReference>
<dbReference type="OMA" id="NYISICQ"/>
<keyword evidence="2" id="KW-0472">Membrane</keyword>
<dbReference type="GO" id="GO:0016020">
    <property type="term" value="C:membrane"/>
    <property type="evidence" value="ECO:0007669"/>
    <property type="project" value="InterPro"/>
</dbReference>
<organism evidence="3">
    <name type="scientific">Strongyloides ratti</name>
    <name type="common">Parasitic roundworm</name>
    <dbReference type="NCBI Taxonomy" id="34506"/>
    <lineage>
        <taxon>Eukaryota</taxon>
        <taxon>Metazoa</taxon>
        <taxon>Ecdysozoa</taxon>
        <taxon>Nematoda</taxon>
        <taxon>Chromadorea</taxon>
        <taxon>Rhabditida</taxon>
        <taxon>Tylenchina</taxon>
        <taxon>Panagrolaimomorpha</taxon>
        <taxon>Strongyloidoidea</taxon>
        <taxon>Strongyloididae</taxon>
        <taxon>Strongyloides</taxon>
    </lineage>
</organism>
<feature type="transmembrane region" description="Helical" evidence="2">
    <location>
        <begin position="43"/>
        <end position="66"/>
    </location>
</feature>